<dbReference type="AlphaFoldDB" id="A0A0G4E543"/>
<protein>
    <submittedName>
        <fullName evidence="1">Uncharacterized protein</fullName>
    </submittedName>
</protein>
<organism evidence="1">
    <name type="scientific">Pseudomonas fluorescens (strain SBW25)</name>
    <dbReference type="NCBI Taxonomy" id="216595"/>
    <lineage>
        <taxon>Bacteria</taxon>
        <taxon>Pseudomonadati</taxon>
        <taxon>Pseudomonadota</taxon>
        <taxon>Gammaproteobacteria</taxon>
        <taxon>Pseudomonadales</taxon>
        <taxon>Pseudomonadaceae</taxon>
        <taxon>Pseudomonas</taxon>
    </lineage>
</organism>
<name>A0A0G4E543_PSEFS</name>
<gene>
    <name evidence="1" type="ORF">PQBR57_0170</name>
</gene>
<keyword evidence="1" id="KW-0614">Plasmid</keyword>
<proteinExistence type="predicted"/>
<reference evidence="1" key="2">
    <citation type="submission" date="2015-06" db="EMBL/GenBank/DDBJ databases">
        <title>Environmentally co-occuring mercury resistance plasmids are genetically and phenotypically diverse and confer variable context-dependent fitness effects.</title>
        <authorList>
            <person name="Hall J.P.J."/>
            <person name="Harrison E."/>
            <person name="Lilley A.K."/>
            <person name="Paterson S."/>
            <person name="Spiers A.J."/>
            <person name="Brockhurst M.A."/>
        </authorList>
    </citation>
    <scope>NUCLEOTIDE SEQUENCE [LARGE SCALE GENOMIC DNA]</scope>
    <source>
        <strain evidence="1">SBW25</strain>
        <plasmid evidence="1">pQBR57</plasmid>
    </source>
</reference>
<sequence>MVQHHRYTPAFPDAEISYSACLTVTATSWNEIQCSKP</sequence>
<accession>A0A0G4E543</accession>
<geneLocation type="plasmid" evidence="1">
    <name>pQBR57</name>
</geneLocation>
<dbReference type="EMBL" id="LN713926">
    <property type="protein sequence ID" value="CEK42123.1"/>
    <property type="molecule type" value="Genomic_DNA"/>
</dbReference>
<evidence type="ECO:0000313" key="1">
    <source>
        <dbReference type="EMBL" id="CEK42123.1"/>
    </source>
</evidence>
<reference evidence="1" key="1">
    <citation type="submission" date="2014-12" db="EMBL/GenBank/DDBJ databases">
        <authorList>
            <person name="Hall J."/>
        </authorList>
    </citation>
    <scope>NUCLEOTIDE SEQUENCE [LARGE SCALE GENOMIC DNA]</scope>
    <source>
        <strain evidence="1">SBW25</strain>
        <plasmid evidence="1">pQBR57</plasmid>
    </source>
</reference>